<dbReference type="PANTHER" id="PTHR32089:SF112">
    <property type="entry name" value="LYSOZYME-LIKE PROTEIN-RELATED"/>
    <property type="match status" value="1"/>
</dbReference>
<keyword evidence="6 8" id="KW-0807">Transducer</keyword>
<gene>
    <name evidence="12" type="ORF">ABXR19_18670</name>
</gene>
<evidence type="ECO:0000256" key="10">
    <source>
        <dbReference type="SAM" id="Phobius"/>
    </source>
</evidence>
<evidence type="ECO:0000256" key="5">
    <source>
        <dbReference type="ARBA" id="ARBA00023136"/>
    </source>
</evidence>
<dbReference type="RefSeq" id="WP_354602675.1">
    <property type="nucleotide sequence ID" value="NZ_JBEWZI010000031.1"/>
</dbReference>
<dbReference type="InterPro" id="IPR033480">
    <property type="entry name" value="sCache_2"/>
</dbReference>
<evidence type="ECO:0000256" key="6">
    <source>
        <dbReference type="ARBA" id="ARBA00023224"/>
    </source>
</evidence>
<dbReference type="Gene3D" id="3.30.450.20">
    <property type="entry name" value="PAS domain"/>
    <property type="match status" value="1"/>
</dbReference>
<sequence>MKLSTRLGIVVACSVIGLLLIAALGLQSLRSSMMAERHAQIDTLLKLSVGMVDTFYKQEQSGKLNRQEAQTRAAEALRGLQSGSDYLFARDDGDVLIAHPAAARVGKVDKGSKLPDGRTTVEVYRDGLAKQGKLAFVEILTAKPGGKPEDVSPKLNGVTRFEPWGWTLGTGFFLDDIDAAYRHYAITMAIVGLVILAITAGLSIVFSRRIYGQLGGEPDYAAAMVNAVAKGDLSQQLTAAPAGSLIHALGDMQKEMKDLISQIHAQSEALKRAAGAINNTMEEISTSSQQSSDATSSTAASVEEMAVSVGMIADSARDTETHSSRAAELAKGGTTQITSAAAEIQKVSEQIETASAQIAELAERTGHIGGIANVIKEIAAQTNLLALNAAIEAARAGEQGRGFAVVADEVRKLAERTTKATTEINETILAVQANTSAVVISMQAVGPQVARGVSLADAAALSLREISSTTDATLEKIHDVAHATSEQNQASNNIAANIERIANMVEESERSVRGASEAVASLSRMANDINGALARFRY</sequence>
<dbReference type="PROSITE" id="PS50111">
    <property type="entry name" value="CHEMOTAXIS_TRANSDUC_2"/>
    <property type="match status" value="1"/>
</dbReference>
<evidence type="ECO:0000256" key="8">
    <source>
        <dbReference type="PROSITE-ProRule" id="PRU00284"/>
    </source>
</evidence>
<dbReference type="InterPro" id="IPR004090">
    <property type="entry name" value="Chemotax_Me-accpt_rcpt"/>
</dbReference>
<feature type="coiled-coil region" evidence="9">
    <location>
        <begin position="337"/>
        <end position="364"/>
    </location>
</feature>
<evidence type="ECO:0000256" key="4">
    <source>
        <dbReference type="ARBA" id="ARBA00022989"/>
    </source>
</evidence>
<keyword evidence="4 10" id="KW-1133">Transmembrane helix</keyword>
<dbReference type="Gene3D" id="1.10.287.950">
    <property type="entry name" value="Methyl-accepting chemotaxis protein"/>
    <property type="match status" value="1"/>
</dbReference>
<dbReference type="SUPFAM" id="SSF58104">
    <property type="entry name" value="Methyl-accepting chemotaxis protein (MCP) signaling domain"/>
    <property type="match status" value="1"/>
</dbReference>
<dbReference type="CDD" id="cd11386">
    <property type="entry name" value="MCP_signal"/>
    <property type="match status" value="1"/>
</dbReference>
<accession>A0ABV2TQM1</accession>
<keyword evidence="5 10" id="KW-0472">Membrane</keyword>
<evidence type="ECO:0000256" key="3">
    <source>
        <dbReference type="ARBA" id="ARBA00022692"/>
    </source>
</evidence>
<evidence type="ECO:0000256" key="2">
    <source>
        <dbReference type="ARBA" id="ARBA00022475"/>
    </source>
</evidence>
<dbReference type="Pfam" id="PF17200">
    <property type="entry name" value="sCache_2"/>
    <property type="match status" value="1"/>
</dbReference>
<name>A0ABV2TQM1_9RHOO</name>
<feature type="domain" description="Methyl-accepting transducer" evidence="11">
    <location>
        <begin position="266"/>
        <end position="502"/>
    </location>
</feature>
<dbReference type="Pfam" id="PF00015">
    <property type="entry name" value="MCPsignal"/>
    <property type="match status" value="1"/>
</dbReference>
<comment type="subcellular location">
    <subcellularLocation>
        <location evidence="1">Cell membrane</location>
        <topology evidence="1">Multi-pass membrane protein</topology>
    </subcellularLocation>
</comment>
<dbReference type="Proteomes" id="UP001549691">
    <property type="component" value="Unassembled WGS sequence"/>
</dbReference>
<evidence type="ECO:0000313" key="13">
    <source>
        <dbReference type="Proteomes" id="UP001549691"/>
    </source>
</evidence>
<evidence type="ECO:0000313" key="12">
    <source>
        <dbReference type="EMBL" id="MET7016216.1"/>
    </source>
</evidence>
<feature type="transmembrane region" description="Helical" evidence="10">
    <location>
        <begin position="184"/>
        <end position="206"/>
    </location>
</feature>
<dbReference type="PANTHER" id="PTHR32089">
    <property type="entry name" value="METHYL-ACCEPTING CHEMOTAXIS PROTEIN MCPB"/>
    <property type="match status" value="1"/>
</dbReference>
<reference evidence="12 13" key="1">
    <citation type="submission" date="2024-07" db="EMBL/GenBank/DDBJ databases">
        <title>Uliginosibacterium flavum JJ3220;KACC:17644.</title>
        <authorList>
            <person name="Kim M.K."/>
        </authorList>
    </citation>
    <scope>NUCLEOTIDE SEQUENCE [LARGE SCALE GENOMIC DNA]</scope>
    <source>
        <strain evidence="12 13">KACC:17644</strain>
    </source>
</reference>
<comment type="similarity">
    <text evidence="7">Belongs to the methyl-accepting chemotaxis (MCP) protein family.</text>
</comment>
<dbReference type="InterPro" id="IPR004089">
    <property type="entry name" value="MCPsignal_dom"/>
</dbReference>
<evidence type="ECO:0000256" key="7">
    <source>
        <dbReference type="ARBA" id="ARBA00029447"/>
    </source>
</evidence>
<dbReference type="PRINTS" id="PR00260">
    <property type="entry name" value="CHEMTRNSDUCR"/>
</dbReference>
<organism evidence="12 13">
    <name type="scientific">Uliginosibacterium flavum</name>
    <dbReference type="NCBI Taxonomy" id="1396831"/>
    <lineage>
        <taxon>Bacteria</taxon>
        <taxon>Pseudomonadati</taxon>
        <taxon>Pseudomonadota</taxon>
        <taxon>Betaproteobacteria</taxon>
        <taxon>Rhodocyclales</taxon>
        <taxon>Zoogloeaceae</taxon>
        <taxon>Uliginosibacterium</taxon>
    </lineage>
</organism>
<protein>
    <submittedName>
        <fullName evidence="12">Methyl-accepting chemotaxis protein</fullName>
    </submittedName>
</protein>
<comment type="caution">
    <text evidence="12">The sequence shown here is derived from an EMBL/GenBank/DDBJ whole genome shotgun (WGS) entry which is preliminary data.</text>
</comment>
<keyword evidence="9" id="KW-0175">Coiled coil</keyword>
<evidence type="ECO:0000256" key="9">
    <source>
        <dbReference type="SAM" id="Coils"/>
    </source>
</evidence>
<proteinExistence type="inferred from homology"/>
<evidence type="ECO:0000256" key="1">
    <source>
        <dbReference type="ARBA" id="ARBA00004651"/>
    </source>
</evidence>
<dbReference type="EMBL" id="JBEWZI010000031">
    <property type="protein sequence ID" value="MET7016216.1"/>
    <property type="molecule type" value="Genomic_DNA"/>
</dbReference>
<evidence type="ECO:0000259" key="11">
    <source>
        <dbReference type="PROSITE" id="PS50111"/>
    </source>
</evidence>
<feature type="transmembrane region" description="Helical" evidence="10">
    <location>
        <begin position="6"/>
        <end position="26"/>
    </location>
</feature>
<keyword evidence="3 10" id="KW-0812">Transmembrane</keyword>
<keyword evidence="13" id="KW-1185">Reference proteome</keyword>
<keyword evidence="2" id="KW-1003">Cell membrane</keyword>
<dbReference type="SMART" id="SM00283">
    <property type="entry name" value="MA"/>
    <property type="match status" value="1"/>
</dbReference>
<dbReference type="SMART" id="SM01049">
    <property type="entry name" value="Cache_2"/>
    <property type="match status" value="1"/>
</dbReference>